<dbReference type="GO" id="GO:0005509">
    <property type="term" value="F:calcium ion binding"/>
    <property type="evidence" value="ECO:0007669"/>
    <property type="project" value="InterPro"/>
</dbReference>
<dbReference type="EMBL" id="CDMY01000325">
    <property type="protein sequence ID" value="CEM02395.1"/>
    <property type="molecule type" value="Genomic_DNA"/>
</dbReference>
<dbReference type="AlphaFoldDB" id="A0A0G4EUW9"/>
<sequence>MDERKASALSKYGGRARRKSSVAAMASLFGLSADREVLKLLQQWDTDGDGVVSLEECAAAARTLLATKTSRRRWSVTLGVLFGLYCVSIGVLFGLCVWANKVSRDVKVEDSQLVSTDNQPISILDATTDIELFDLLDMPLTKLRKMNRLYFALPDTKERAIYTVTSVKRGVLQQGTRQATIGLCRDKMEVSPAFATLHRPGHEPMIIADRIKDGRIRQESRGQAEGGTQRERRLQTTSSSSPCRYSTEFPTNYIYLSSELGPMR</sequence>
<proteinExistence type="predicted"/>
<evidence type="ECO:0000259" key="3">
    <source>
        <dbReference type="PROSITE" id="PS50222"/>
    </source>
</evidence>
<evidence type="ECO:0000313" key="5">
    <source>
        <dbReference type="Proteomes" id="UP000041254"/>
    </source>
</evidence>
<keyword evidence="2" id="KW-0812">Transmembrane</keyword>
<organism evidence="4 5">
    <name type="scientific">Vitrella brassicaformis (strain CCMP3155)</name>
    <dbReference type="NCBI Taxonomy" id="1169540"/>
    <lineage>
        <taxon>Eukaryota</taxon>
        <taxon>Sar</taxon>
        <taxon>Alveolata</taxon>
        <taxon>Colpodellida</taxon>
        <taxon>Vitrellaceae</taxon>
        <taxon>Vitrella</taxon>
    </lineage>
</organism>
<keyword evidence="5" id="KW-1185">Reference proteome</keyword>
<reference evidence="4 5" key="1">
    <citation type="submission" date="2014-11" db="EMBL/GenBank/DDBJ databases">
        <authorList>
            <person name="Zhu J."/>
            <person name="Qi W."/>
            <person name="Song R."/>
        </authorList>
    </citation>
    <scope>NUCLEOTIDE SEQUENCE [LARGE SCALE GENOMIC DNA]</scope>
</reference>
<feature type="compositionally biased region" description="Basic and acidic residues" evidence="1">
    <location>
        <begin position="218"/>
        <end position="234"/>
    </location>
</feature>
<feature type="domain" description="EF-hand" evidence="3">
    <location>
        <begin position="32"/>
        <end position="67"/>
    </location>
</feature>
<feature type="compositionally biased region" description="Polar residues" evidence="1">
    <location>
        <begin position="235"/>
        <end position="245"/>
    </location>
</feature>
<dbReference type="VEuPathDB" id="CryptoDB:Vbra_8354"/>
<dbReference type="Proteomes" id="UP000041254">
    <property type="component" value="Unassembled WGS sequence"/>
</dbReference>
<evidence type="ECO:0000313" key="4">
    <source>
        <dbReference type="EMBL" id="CEM02395.1"/>
    </source>
</evidence>
<name>A0A0G4EUW9_VITBC</name>
<keyword evidence="2" id="KW-1133">Transmembrane helix</keyword>
<dbReference type="PhylomeDB" id="A0A0G4EUW9"/>
<dbReference type="PROSITE" id="PS50222">
    <property type="entry name" value="EF_HAND_2"/>
    <property type="match status" value="1"/>
</dbReference>
<protein>
    <recommendedName>
        <fullName evidence="3">EF-hand domain-containing protein</fullName>
    </recommendedName>
</protein>
<dbReference type="InParanoid" id="A0A0G4EUW9"/>
<gene>
    <name evidence="4" type="ORF">Vbra_8354</name>
</gene>
<evidence type="ECO:0000256" key="2">
    <source>
        <dbReference type="SAM" id="Phobius"/>
    </source>
</evidence>
<dbReference type="InterPro" id="IPR002048">
    <property type="entry name" value="EF_hand_dom"/>
</dbReference>
<keyword evidence="2" id="KW-0472">Membrane</keyword>
<evidence type="ECO:0000256" key="1">
    <source>
        <dbReference type="SAM" id="MobiDB-lite"/>
    </source>
</evidence>
<feature type="transmembrane region" description="Helical" evidence="2">
    <location>
        <begin position="74"/>
        <end position="98"/>
    </location>
</feature>
<feature type="region of interest" description="Disordered" evidence="1">
    <location>
        <begin position="218"/>
        <end position="245"/>
    </location>
</feature>
<accession>A0A0G4EUW9</accession>